<sequence length="634" mass="71123">MIRLNELSLRRGVKSLLENVSLTVHDGQKVGLTGANGVGKSSLFGLFLGALQPDTGTLDLPPHQVIAHVAQETPPDSRAAQEYVLDGDHELRDVQQRMEVIDPGQDGLAYAHLQSHYEAIGGYTANARAARLLHGLGFAPGDELRSVSEFSGGWRMRLNLAQALMCRSDILLLDEPTNHLDIDAVIWLQDWLLAYAGTLVLISHDRDFLDEVCDHIIHIENRKATLITGNYSAFELRRAELLSQQQSAREKQQREIAHIQSYVERFRAQATKARQAQSRLKALARMELIAQAEADSPFDFHLLPPSKLPRPLLRFDQVGAGYGARMQLDGVSFTLSPGDRIGLLGANGAGKSTLIKAMAGVLDIQQGKRVAAQDLRIGYFAQHQIEQLSLDESPLWHVQRLNPAATEKELRNFLGGFNFQGDQALASIAPFSGGEKARLALALLIYQRPNLLLLDEPTNHLDLEMRDALNRALQDFEGALVLVSHDRYLLRSVADQFWWVVDHRLQPFDGDLDDYRRVLAEHRRAMQDSAASAKKTDPARRDQRKPDAGQRQQLRALQQVVDRAEREVEKLTQTRSELETELADPALYLSENRERMQRIVHKKNEIDSQLQDAENRWLEAGEKLDNAQTALQDA</sequence>
<evidence type="ECO:0000256" key="2">
    <source>
        <dbReference type="ARBA" id="ARBA00022741"/>
    </source>
</evidence>
<dbReference type="PANTHER" id="PTHR19211:SF14">
    <property type="entry name" value="ATP-BINDING CASSETTE SUB-FAMILY F MEMBER 1"/>
    <property type="match status" value="1"/>
</dbReference>
<dbReference type="Gene3D" id="3.40.50.300">
    <property type="entry name" value="P-loop containing nucleotide triphosphate hydrolases"/>
    <property type="match status" value="2"/>
</dbReference>
<keyword evidence="9" id="KW-1185">Reference proteome</keyword>
<dbReference type="InterPro" id="IPR003439">
    <property type="entry name" value="ABC_transporter-like_ATP-bd"/>
</dbReference>
<evidence type="ECO:0000256" key="6">
    <source>
        <dbReference type="SAM" id="MobiDB-lite"/>
    </source>
</evidence>
<gene>
    <name evidence="8" type="ORF">F6R98_07345</name>
</gene>
<dbReference type="InterPro" id="IPR017871">
    <property type="entry name" value="ABC_transporter-like_CS"/>
</dbReference>
<evidence type="ECO:0000256" key="3">
    <source>
        <dbReference type="ARBA" id="ARBA00022840"/>
    </source>
</evidence>
<dbReference type="GO" id="GO:0016887">
    <property type="term" value="F:ATP hydrolysis activity"/>
    <property type="evidence" value="ECO:0007669"/>
    <property type="project" value="InterPro"/>
</dbReference>
<evidence type="ECO:0000256" key="1">
    <source>
        <dbReference type="ARBA" id="ARBA00022737"/>
    </source>
</evidence>
<dbReference type="InterPro" id="IPR032524">
    <property type="entry name" value="ABC_tran_C"/>
</dbReference>
<dbReference type="PROSITE" id="PS50893">
    <property type="entry name" value="ABC_TRANSPORTER_2"/>
    <property type="match status" value="2"/>
</dbReference>
<dbReference type="Pfam" id="PF12848">
    <property type="entry name" value="ABC_tran_Xtn"/>
    <property type="match status" value="1"/>
</dbReference>
<keyword evidence="1" id="KW-0677">Repeat</keyword>
<evidence type="ECO:0000259" key="7">
    <source>
        <dbReference type="PROSITE" id="PS50893"/>
    </source>
</evidence>
<dbReference type="CDD" id="cd03221">
    <property type="entry name" value="ABCF_EF-3"/>
    <property type="match status" value="2"/>
</dbReference>
<dbReference type="KEGG" id="mmob:F6R98_07345"/>
<feature type="compositionally biased region" description="Basic and acidic residues" evidence="6">
    <location>
        <begin position="534"/>
        <end position="548"/>
    </location>
</feature>
<name>A0A5Q0BH52_9GAMM</name>
<comment type="similarity">
    <text evidence="4">Belongs to the ABC transporter superfamily. ABCF family. YheS subfamily.</text>
</comment>
<feature type="region of interest" description="Disordered" evidence="6">
    <location>
        <begin position="526"/>
        <end position="554"/>
    </location>
</feature>
<dbReference type="Gene3D" id="1.10.287.380">
    <property type="entry name" value="Valyl-tRNA synthetase, C-terminal domain"/>
    <property type="match status" value="1"/>
</dbReference>
<evidence type="ECO:0000256" key="5">
    <source>
        <dbReference type="ARBA" id="ARBA00069073"/>
    </source>
</evidence>
<dbReference type="FunFam" id="3.40.50.300:FF:002053">
    <property type="entry name" value="ABC transporter ATP-binding protein"/>
    <property type="match status" value="1"/>
</dbReference>
<feature type="domain" description="ABC transporter" evidence="7">
    <location>
        <begin position="2"/>
        <end position="246"/>
    </location>
</feature>
<dbReference type="FunFam" id="3.40.50.300:FF:000011">
    <property type="entry name" value="Putative ABC transporter ATP-binding component"/>
    <property type="match status" value="1"/>
</dbReference>
<evidence type="ECO:0000256" key="4">
    <source>
        <dbReference type="ARBA" id="ARBA00061571"/>
    </source>
</evidence>
<feature type="domain" description="ABC transporter" evidence="7">
    <location>
        <begin position="313"/>
        <end position="527"/>
    </location>
</feature>
<dbReference type="InterPro" id="IPR050611">
    <property type="entry name" value="ABCF"/>
</dbReference>
<dbReference type="AlphaFoldDB" id="A0A5Q0BH52"/>
<dbReference type="PROSITE" id="PS00211">
    <property type="entry name" value="ABC_TRANSPORTER_1"/>
    <property type="match status" value="2"/>
</dbReference>
<evidence type="ECO:0000313" key="9">
    <source>
        <dbReference type="Proteomes" id="UP000325755"/>
    </source>
</evidence>
<dbReference type="Proteomes" id="UP000325755">
    <property type="component" value="Chromosome"/>
</dbReference>
<protein>
    <recommendedName>
        <fullName evidence="5">Probable ATP-binding protein YheS</fullName>
    </recommendedName>
</protein>
<dbReference type="PANTHER" id="PTHR19211">
    <property type="entry name" value="ATP-BINDING TRANSPORT PROTEIN-RELATED"/>
    <property type="match status" value="1"/>
</dbReference>
<dbReference type="FunCoup" id="A0A5Q0BH52">
    <property type="interactions" value="458"/>
</dbReference>
<dbReference type="InParanoid" id="A0A5Q0BH52"/>
<dbReference type="Pfam" id="PF00005">
    <property type="entry name" value="ABC_tran"/>
    <property type="match status" value="2"/>
</dbReference>
<dbReference type="SUPFAM" id="SSF90257">
    <property type="entry name" value="Myosin rod fragments"/>
    <property type="match status" value="1"/>
</dbReference>
<proteinExistence type="inferred from homology"/>
<dbReference type="InterPro" id="IPR003593">
    <property type="entry name" value="AAA+_ATPase"/>
</dbReference>
<organism evidence="8 9">
    <name type="scientific">Candidatus Methylospira mobilis</name>
    <dbReference type="NCBI Taxonomy" id="1808979"/>
    <lineage>
        <taxon>Bacteria</taxon>
        <taxon>Pseudomonadati</taxon>
        <taxon>Pseudomonadota</taxon>
        <taxon>Gammaproteobacteria</taxon>
        <taxon>Methylococcales</taxon>
        <taxon>Methylococcaceae</taxon>
        <taxon>Candidatus Methylospira</taxon>
    </lineage>
</organism>
<dbReference type="SMART" id="SM00382">
    <property type="entry name" value="AAA"/>
    <property type="match status" value="2"/>
</dbReference>
<keyword evidence="3 8" id="KW-0067">ATP-binding</keyword>
<reference evidence="8 9" key="1">
    <citation type="submission" date="2019-09" db="EMBL/GenBank/DDBJ databases">
        <title>Ecophysiology of the spiral-shaped methanotroph Methylospira mobilis as revealed by the complete genome sequence.</title>
        <authorList>
            <person name="Oshkin I.Y."/>
            <person name="Dedysh S.N."/>
            <person name="Miroshnikov K."/>
            <person name="Danilova O.V."/>
            <person name="Hakobyan A."/>
            <person name="Liesack W."/>
        </authorList>
    </citation>
    <scope>NUCLEOTIDE SEQUENCE [LARGE SCALE GENOMIC DNA]</scope>
    <source>
        <strain evidence="8 9">Shm1</strain>
    </source>
</reference>
<dbReference type="SUPFAM" id="SSF52540">
    <property type="entry name" value="P-loop containing nucleoside triphosphate hydrolases"/>
    <property type="match status" value="2"/>
</dbReference>
<accession>A0A5Q0BH52</accession>
<dbReference type="InterPro" id="IPR027417">
    <property type="entry name" value="P-loop_NTPase"/>
</dbReference>
<dbReference type="GO" id="GO:0005524">
    <property type="term" value="F:ATP binding"/>
    <property type="evidence" value="ECO:0007669"/>
    <property type="project" value="UniProtKB-KW"/>
</dbReference>
<evidence type="ECO:0000313" key="8">
    <source>
        <dbReference type="EMBL" id="QFY42462.1"/>
    </source>
</evidence>
<dbReference type="Pfam" id="PF16326">
    <property type="entry name" value="ABC_tran_CTD"/>
    <property type="match status" value="1"/>
</dbReference>
<dbReference type="InterPro" id="IPR037118">
    <property type="entry name" value="Val-tRNA_synth_C_sf"/>
</dbReference>
<dbReference type="RefSeq" id="WP_153248457.1">
    <property type="nucleotide sequence ID" value="NZ_CP044205.1"/>
</dbReference>
<dbReference type="InterPro" id="IPR032781">
    <property type="entry name" value="ABC_tran_Xtn"/>
</dbReference>
<dbReference type="GO" id="GO:0003677">
    <property type="term" value="F:DNA binding"/>
    <property type="evidence" value="ECO:0007669"/>
    <property type="project" value="InterPro"/>
</dbReference>
<keyword evidence="2" id="KW-0547">Nucleotide-binding</keyword>
<dbReference type="EMBL" id="CP044205">
    <property type="protein sequence ID" value="QFY42462.1"/>
    <property type="molecule type" value="Genomic_DNA"/>
</dbReference>
<dbReference type="OrthoDB" id="9808609at2"/>